<gene>
    <name evidence="1" type="ORF">DFJ67_1876</name>
</gene>
<protein>
    <recommendedName>
        <fullName evidence="3">PH (Pleckstrin Homology) domain-containing protein</fullName>
    </recommendedName>
</protein>
<accession>A0A3D9ZHI3</accession>
<sequence>MLTSHRLLFFDMALSGRPSLPLVAVLPRQALASSRFKSALKATFLISIDGDPRPLKMEFPFPGRRDARKLADALLR</sequence>
<dbReference type="Proteomes" id="UP000256913">
    <property type="component" value="Unassembled WGS sequence"/>
</dbReference>
<dbReference type="AlphaFoldDB" id="A0A3D9ZHI3"/>
<dbReference type="EMBL" id="QUMQ01000001">
    <property type="protein sequence ID" value="REF95912.1"/>
    <property type="molecule type" value="Genomic_DNA"/>
</dbReference>
<keyword evidence="2" id="KW-1185">Reference proteome</keyword>
<evidence type="ECO:0000313" key="2">
    <source>
        <dbReference type="Proteomes" id="UP000256913"/>
    </source>
</evidence>
<name>A0A3D9ZHI3_9ACTN</name>
<reference evidence="1 2" key="1">
    <citation type="submission" date="2018-08" db="EMBL/GenBank/DDBJ databases">
        <title>Sequencing the genomes of 1000 actinobacteria strains.</title>
        <authorList>
            <person name="Klenk H.-P."/>
        </authorList>
    </citation>
    <scope>NUCLEOTIDE SEQUENCE [LARGE SCALE GENOMIC DNA]</scope>
    <source>
        <strain evidence="1 2">DSM 44099</strain>
    </source>
</reference>
<organism evidence="1 2">
    <name type="scientific">Asanoa ferruginea</name>
    <dbReference type="NCBI Taxonomy" id="53367"/>
    <lineage>
        <taxon>Bacteria</taxon>
        <taxon>Bacillati</taxon>
        <taxon>Actinomycetota</taxon>
        <taxon>Actinomycetes</taxon>
        <taxon>Micromonosporales</taxon>
        <taxon>Micromonosporaceae</taxon>
        <taxon>Asanoa</taxon>
    </lineage>
</organism>
<evidence type="ECO:0008006" key="3">
    <source>
        <dbReference type="Google" id="ProtNLM"/>
    </source>
</evidence>
<comment type="caution">
    <text evidence="1">The sequence shown here is derived from an EMBL/GenBank/DDBJ whole genome shotgun (WGS) entry which is preliminary data.</text>
</comment>
<evidence type="ECO:0000313" key="1">
    <source>
        <dbReference type="EMBL" id="REF95912.1"/>
    </source>
</evidence>
<proteinExistence type="predicted"/>